<dbReference type="InterPro" id="IPR036291">
    <property type="entry name" value="NAD(P)-bd_dom_sf"/>
</dbReference>
<evidence type="ECO:0000313" key="4">
    <source>
        <dbReference type="Proteomes" id="UP000187485"/>
    </source>
</evidence>
<dbReference type="InterPro" id="IPR001509">
    <property type="entry name" value="Epimerase_deHydtase"/>
</dbReference>
<evidence type="ECO:0000256" key="1">
    <source>
        <dbReference type="ARBA" id="ARBA00007637"/>
    </source>
</evidence>
<dbReference type="Gene3D" id="3.40.50.720">
    <property type="entry name" value="NAD(P)-binding Rossmann-like Domain"/>
    <property type="match status" value="1"/>
</dbReference>
<proteinExistence type="inferred from homology"/>
<dbReference type="PRINTS" id="PR01713">
    <property type="entry name" value="NUCEPIMERASE"/>
</dbReference>
<dbReference type="OrthoDB" id="142826at2"/>
<comment type="similarity">
    <text evidence="1">Belongs to the NAD(P)-dependent epimerase/dehydratase family.</text>
</comment>
<dbReference type="Proteomes" id="UP000187485">
    <property type="component" value="Unassembled WGS sequence"/>
</dbReference>
<organism evidence="3 4">
    <name type="scientific">Carboxydothermus pertinax</name>
    <dbReference type="NCBI Taxonomy" id="870242"/>
    <lineage>
        <taxon>Bacteria</taxon>
        <taxon>Bacillati</taxon>
        <taxon>Bacillota</taxon>
        <taxon>Clostridia</taxon>
        <taxon>Thermoanaerobacterales</taxon>
        <taxon>Thermoanaerobacteraceae</taxon>
        <taxon>Carboxydothermus</taxon>
    </lineage>
</organism>
<dbReference type="PANTHER" id="PTHR43000">
    <property type="entry name" value="DTDP-D-GLUCOSE 4,6-DEHYDRATASE-RELATED"/>
    <property type="match status" value="1"/>
</dbReference>
<name>A0A1L8CYG1_9THEO</name>
<sequence>MAKFLVTGGAGFIGSHIVERLVRDGAEVIVLDDLSSGKEENLSEVLDKITFIKGNIRDLDLLRKITEDVDYILHEAAMASVPASIDDPLKCHEVNVTGTINVLLSAKENGVKRVVYAASSAVYGNNETLPKKEDMYPEPLSPYAVSKYAGELYLQVFTRIYGIEAVGLRYFNVFGPKQDPNSQYAAVIPKFIDALVKEVPPTIYGDGMQTRDFIFIDDVVEANMLALTARGASGKVFNIACGERISLIRLYKVIKEIIGVDIEPVYAEARVGDVRDSLADISLARNILGFEPKVSLEEGLKKTVEWHKRKLEIGE</sequence>
<protein>
    <recommendedName>
        <fullName evidence="2">NAD-dependent epimerase/dehydratase domain-containing protein</fullName>
    </recommendedName>
</protein>
<dbReference type="STRING" id="870242.cpu_24720"/>
<dbReference type="SUPFAM" id="SSF51735">
    <property type="entry name" value="NAD(P)-binding Rossmann-fold domains"/>
    <property type="match status" value="1"/>
</dbReference>
<accession>A0A1L8CYG1</accession>
<keyword evidence="4" id="KW-1185">Reference proteome</keyword>
<dbReference type="RefSeq" id="WP_075860357.1">
    <property type="nucleotide sequence ID" value="NZ_BDJK01000062.1"/>
</dbReference>
<gene>
    <name evidence="3" type="ORF">cpu_24720</name>
</gene>
<dbReference type="Gene3D" id="3.90.25.10">
    <property type="entry name" value="UDP-galactose 4-epimerase, domain 1"/>
    <property type="match status" value="1"/>
</dbReference>
<reference evidence="4" key="1">
    <citation type="submission" date="2016-12" db="EMBL/GenBank/DDBJ databases">
        <title>Draft Genome Sequences od Carboxydothermus pertinax and islandicus, Hydrogenogenic Carboxydotrophic Bacteria.</title>
        <authorList>
            <person name="Fukuyama Y."/>
            <person name="Ohmae K."/>
            <person name="Yoneda Y."/>
            <person name="Yoshida T."/>
            <person name="Sako Y."/>
        </authorList>
    </citation>
    <scope>NUCLEOTIDE SEQUENCE [LARGE SCALE GENOMIC DNA]</scope>
    <source>
        <strain evidence="4">Ug1</strain>
    </source>
</reference>
<dbReference type="Pfam" id="PF01370">
    <property type="entry name" value="Epimerase"/>
    <property type="match status" value="1"/>
</dbReference>
<evidence type="ECO:0000259" key="2">
    <source>
        <dbReference type="Pfam" id="PF01370"/>
    </source>
</evidence>
<dbReference type="AlphaFoldDB" id="A0A1L8CYG1"/>
<dbReference type="EMBL" id="BDJK01000062">
    <property type="protein sequence ID" value="GAV23962.1"/>
    <property type="molecule type" value="Genomic_DNA"/>
</dbReference>
<evidence type="ECO:0000313" key="3">
    <source>
        <dbReference type="EMBL" id="GAV23962.1"/>
    </source>
</evidence>
<dbReference type="CDD" id="cd05256">
    <property type="entry name" value="UDP_AE_SDR_e"/>
    <property type="match status" value="1"/>
</dbReference>
<feature type="domain" description="NAD-dependent epimerase/dehydratase" evidence="2">
    <location>
        <begin position="5"/>
        <end position="240"/>
    </location>
</feature>
<comment type="caution">
    <text evidence="3">The sequence shown here is derived from an EMBL/GenBank/DDBJ whole genome shotgun (WGS) entry which is preliminary data.</text>
</comment>